<keyword evidence="1" id="KW-0129">CBS domain</keyword>
<evidence type="ECO:0000313" key="4">
    <source>
        <dbReference type="Proteomes" id="UP000190286"/>
    </source>
</evidence>
<dbReference type="AlphaFoldDB" id="A0A1T4WEJ4"/>
<evidence type="ECO:0000313" key="3">
    <source>
        <dbReference type="EMBL" id="SKA75742.1"/>
    </source>
</evidence>
<evidence type="ECO:0000259" key="2">
    <source>
        <dbReference type="PROSITE" id="PS51371"/>
    </source>
</evidence>
<name>A0A1T4WEJ4_9FIRM</name>
<dbReference type="Gene3D" id="3.10.580.10">
    <property type="entry name" value="CBS-domain"/>
    <property type="match status" value="1"/>
</dbReference>
<proteinExistence type="predicted"/>
<dbReference type="InterPro" id="IPR005835">
    <property type="entry name" value="NTP_transferase_dom"/>
</dbReference>
<dbReference type="RefSeq" id="WP_337931280.1">
    <property type="nucleotide sequence ID" value="NZ_DBFBAL010000051.1"/>
</dbReference>
<sequence length="349" mass="39577">MIKVEELFIEPTATVLETLRKLDETGQRILFIAPEGHLKAVITDGDIRKFFLRGGTPDQTVDHAANYHPLSVSVSERGKARSILQEHCIDALPVLNKRGIITDIIFAHGLDLDNRKQVDIPVVMMAGGLGTRLYPYTKILPKPLIPVGEQPIAELIMDRFRDFGCHNFTMIVNYKKGMIKSYFNELEKNYNVDFADEEVFMGTGGGLCLLKGKIKAPFFFTNCDTLLDVDFGDIYEYHKSHGNLVTMICAFKHYTVPYGVVELGENGSIAAMREKPELDFLTNTGVYVVEPRVVEEMRDGEKIGFPDVIERYRRAGEKVGVYPISESSWMDMGQLEELEKMRRKLENQQ</sequence>
<dbReference type="InterPro" id="IPR000644">
    <property type="entry name" value="CBS_dom"/>
</dbReference>
<dbReference type="GO" id="GO:0016740">
    <property type="term" value="F:transferase activity"/>
    <property type="evidence" value="ECO:0007669"/>
    <property type="project" value="UniProtKB-KW"/>
</dbReference>
<feature type="domain" description="CBS" evidence="2">
    <location>
        <begin position="1"/>
        <end position="59"/>
    </location>
</feature>
<keyword evidence="4" id="KW-1185">Reference proteome</keyword>
<organism evidence="3 4">
    <name type="scientific">Gemmiger formicilis</name>
    <dbReference type="NCBI Taxonomy" id="745368"/>
    <lineage>
        <taxon>Bacteria</taxon>
        <taxon>Bacillati</taxon>
        <taxon>Bacillota</taxon>
        <taxon>Clostridia</taxon>
        <taxon>Eubacteriales</taxon>
        <taxon>Gemmiger</taxon>
    </lineage>
</organism>
<dbReference type="SUPFAM" id="SSF53448">
    <property type="entry name" value="Nucleotide-diphospho-sugar transferases"/>
    <property type="match status" value="1"/>
</dbReference>
<reference evidence="3 4" key="1">
    <citation type="submission" date="2017-02" db="EMBL/GenBank/DDBJ databases">
        <authorList>
            <person name="Peterson S.W."/>
        </authorList>
    </citation>
    <scope>NUCLEOTIDE SEQUENCE [LARGE SCALE GENOMIC DNA]</scope>
    <source>
        <strain evidence="3 4">ATCC 27749</strain>
    </source>
</reference>
<dbReference type="InterPro" id="IPR050486">
    <property type="entry name" value="Mannose-1P_guanyltransferase"/>
</dbReference>
<dbReference type="Proteomes" id="UP000190286">
    <property type="component" value="Unassembled WGS sequence"/>
</dbReference>
<accession>A0A1T4WEJ4</accession>
<dbReference type="Pfam" id="PF00483">
    <property type="entry name" value="NTP_transferase"/>
    <property type="match status" value="1"/>
</dbReference>
<dbReference type="CDD" id="cd06426">
    <property type="entry name" value="NTP_transferase_like_2"/>
    <property type="match status" value="1"/>
</dbReference>
<gene>
    <name evidence="3" type="ORF">SAMN02745178_00474</name>
</gene>
<dbReference type="STRING" id="745368.SAMN02745178_00474"/>
<dbReference type="PANTHER" id="PTHR22572">
    <property type="entry name" value="SUGAR-1-PHOSPHATE GUANYL TRANSFERASE"/>
    <property type="match status" value="1"/>
</dbReference>
<dbReference type="GeneID" id="93336966"/>
<dbReference type="PROSITE" id="PS51371">
    <property type="entry name" value="CBS"/>
    <property type="match status" value="1"/>
</dbReference>
<dbReference type="InterPro" id="IPR046342">
    <property type="entry name" value="CBS_dom_sf"/>
</dbReference>
<dbReference type="InterPro" id="IPR029044">
    <property type="entry name" value="Nucleotide-diphossugar_trans"/>
</dbReference>
<evidence type="ECO:0000256" key="1">
    <source>
        <dbReference type="PROSITE-ProRule" id="PRU00703"/>
    </source>
</evidence>
<dbReference type="Gene3D" id="3.90.550.10">
    <property type="entry name" value="Spore Coat Polysaccharide Biosynthesis Protein SpsA, Chain A"/>
    <property type="match status" value="1"/>
</dbReference>
<keyword evidence="3" id="KW-0808">Transferase</keyword>
<dbReference type="SUPFAM" id="SSF54631">
    <property type="entry name" value="CBS-domain pair"/>
    <property type="match status" value="1"/>
</dbReference>
<protein>
    <submittedName>
        <fullName evidence="3">Nucleotidyl transferase</fullName>
    </submittedName>
</protein>
<dbReference type="EMBL" id="FUYF01000002">
    <property type="protein sequence ID" value="SKA75742.1"/>
    <property type="molecule type" value="Genomic_DNA"/>
</dbReference>